<protein>
    <submittedName>
        <fullName evidence="2">ATP-binding protein</fullName>
    </submittedName>
</protein>
<comment type="caution">
    <text evidence="2">The sequence shown here is derived from an EMBL/GenBank/DDBJ whole genome shotgun (WGS) entry which is preliminary data.</text>
</comment>
<reference evidence="2" key="2">
    <citation type="submission" date="2021-04" db="EMBL/GenBank/DDBJ databases">
        <authorList>
            <person name="Dong X."/>
        </authorList>
    </citation>
    <scope>NUCLEOTIDE SEQUENCE</scope>
    <source>
        <strain evidence="2">LLY</strain>
    </source>
</reference>
<evidence type="ECO:0000313" key="3">
    <source>
        <dbReference type="Proteomes" id="UP001056766"/>
    </source>
</evidence>
<keyword evidence="2" id="KW-0547">Nucleotide-binding</keyword>
<dbReference type="Pfam" id="PF01656">
    <property type="entry name" value="CbiA"/>
    <property type="match status" value="1"/>
</dbReference>
<keyword evidence="2" id="KW-0067">ATP-binding</keyword>
<dbReference type="Pfam" id="PF00037">
    <property type="entry name" value="Fer4"/>
    <property type="match status" value="1"/>
</dbReference>
<dbReference type="InterPro" id="IPR027417">
    <property type="entry name" value="P-loop_NTPase"/>
</dbReference>
<dbReference type="PROSITE" id="PS00198">
    <property type="entry name" value="4FE4S_FER_1"/>
    <property type="match status" value="1"/>
</dbReference>
<dbReference type="PANTHER" id="PTHR43063:SF1">
    <property type="entry name" value="4FE-4S CLUSTER CONTAINING PARA FAMILY ATPASE PROTEIN"/>
    <property type="match status" value="1"/>
</dbReference>
<keyword evidence="3" id="KW-1185">Reference proteome</keyword>
<organism evidence="2 3">
    <name type="scientific">Methanococcoides seepicolus</name>
    <dbReference type="NCBI Taxonomy" id="2828780"/>
    <lineage>
        <taxon>Archaea</taxon>
        <taxon>Methanobacteriati</taxon>
        <taxon>Methanobacteriota</taxon>
        <taxon>Stenosarchaea group</taxon>
        <taxon>Methanomicrobia</taxon>
        <taxon>Methanosarcinales</taxon>
        <taxon>Methanosarcinaceae</taxon>
        <taxon>Methanococcoides</taxon>
    </lineage>
</organism>
<dbReference type="Gene3D" id="3.40.50.300">
    <property type="entry name" value="P-loop containing nucleotide triphosphate hydrolases"/>
    <property type="match status" value="1"/>
</dbReference>
<sequence>MKIAIASGKGGTGKTTVAVNLALSIPDAQLIDCDVEEPNCNLFLNKELERIAESKITVPNIDEELCTHCGKCSEMCRFNAIATLPEKVILFPTLCHSCGGCILACPEYAISGKEKITGIISRSSNKKDHPMLYEGVLNIGESMASPVITELKRSIEPGIPTIIDSPPGTGCPVMTTLEDTDHCILVTEPTPFGLHDLKLAVKMVKIMNIPFGVIINRSEQENCIIDEYCDQENIEVLMRIPLNKRIAELYSDGIPFVEEMPEWKERFTNLFERIVNKKELA</sequence>
<accession>A0A9E4ZCE8</accession>
<name>A0A9E4ZCE8_9EURY</name>
<dbReference type="InterPro" id="IPR002586">
    <property type="entry name" value="CobQ/CobB/MinD/ParA_Nub-bd_dom"/>
</dbReference>
<dbReference type="PANTHER" id="PTHR43063">
    <property type="entry name" value="4FE-4S CLUSTER CONTAINING PARA FAMILY ATPASE PROTEIN"/>
    <property type="match status" value="1"/>
</dbReference>
<dbReference type="SUPFAM" id="SSF52540">
    <property type="entry name" value="P-loop containing nucleoside triphosphate hydrolases"/>
    <property type="match status" value="1"/>
</dbReference>
<dbReference type="GO" id="GO:0005524">
    <property type="term" value="F:ATP binding"/>
    <property type="evidence" value="ECO:0007669"/>
    <property type="project" value="UniProtKB-KW"/>
</dbReference>
<dbReference type="PROSITE" id="PS51379">
    <property type="entry name" value="4FE4S_FER_2"/>
    <property type="match status" value="2"/>
</dbReference>
<dbReference type="SUPFAM" id="SSF54862">
    <property type="entry name" value="4Fe-4S ferredoxins"/>
    <property type="match status" value="1"/>
</dbReference>
<dbReference type="EMBL" id="JAGSOI010000001">
    <property type="protein sequence ID" value="MCM1985456.1"/>
    <property type="molecule type" value="Genomic_DNA"/>
</dbReference>
<dbReference type="InterPro" id="IPR017896">
    <property type="entry name" value="4Fe4S_Fe-S-bd"/>
</dbReference>
<gene>
    <name evidence="2" type="ORF">KDK67_00245</name>
</gene>
<dbReference type="CDD" id="cd03110">
    <property type="entry name" value="SIMIBI_bact_arch"/>
    <property type="match status" value="1"/>
</dbReference>
<dbReference type="AlphaFoldDB" id="A0A9E4ZCE8"/>
<evidence type="ECO:0000313" key="2">
    <source>
        <dbReference type="EMBL" id="MCM1985456.1"/>
    </source>
</evidence>
<reference evidence="2" key="1">
    <citation type="journal article" date="2021" name="mSystems">
        <title>Bacteria and Archaea Synergistically Convert Glycine Betaine to Biogenic Methane in the Formosa Cold Seep of the South China Sea.</title>
        <authorList>
            <person name="Li L."/>
            <person name="Zhang W."/>
            <person name="Zhang S."/>
            <person name="Song L."/>
            <person name="Sun Q."/>
            <person name="Zhang H."/>
            <person name="Xiang H."/>
            <person name="Dong X."/>
        </authorList>
    </citation>
    <scope>NUCLEOTIDE SEQUENCE</scope>
    <source>
        <strain evidence="2">LLY</strain>
    </source>
</reference>
<evidence type="ECO:0000259" key="1">
    <source>
        <dbReference type="PROSITE" id="PS51379"/>
    </source>
</evidence>
<proteinExistence type="predicted"/>
<feature type="domain" description="4Fe-4S ferredoxin-type" evidence="1">
    <location>
        <begin position="57"/>
        <end position="87"/>
    </location>
</feature>
<dbReference type="Proteomes" id="UP001056766">
    <property type="component" value="Unassembled WGS sequence"/>
</dbReference>
<dbReference type="Gene3D" id="3.30.70.20">
    <property type="match status" value="1"/>
</dbReference>
<feature type="domain" description="4Fe-4S ferredoxin-type" evidence="1">
    <location>
        <begin position="88"/>
        <end position="115"/>
    </location>
</feature>
<dbReference type="InterPro" id="IPR017900">
    <property type="entry name" value="4Fe4S_Fe_S_CS"/>
</dbReference>
<dbReference type="GO" id="GO:0016491">
    <property type="term" value="F:oxidoreductase activity"/>
    <property type="evidence" value="ECO:0007669"/>
    <property type="project" value="UniProtKB-ARBA"/>
</dbReference>